<dbReference type="GO" id="GO:0030422">
    <property type="term" value="P:siRNA processing"/>
    <property type="evidence" value="ECO:0007669"/>
    <property type="project" value="TreeGrafter"/>
</dbReference>
<keyword evidence="1" id="KW-0694">RNA-binding</keyword>
<evidence type="ECO:0000259" key="2">
    <source>
        <dbReference type="Pfam" id="PF05183"/>
    </source>
</evidence>
<dbReference type="InterPro" id="IPR057596">
    <property type="entry name" value="RDRP_core"/>
</dbReference>
<dbReference type="GO" id="GO:0031380">
    <property type="term" value="C:nuclear RNA-directed RNA polymerase complex"/>
    <property type="evidence" value="ECO:0007669"/>
    <property type="project" value="TreeGrafter"/>
</dbReference>
<evidence type="ECO:0000256" key="1">
    <source>
        <dbReference type="RuleBase" id="RU363098"/>
    </source>
</evidence>
<keyword evidence="1" id="KW-0808">Transferase</keyword>
<reference evidence="4" key="1">
    <citation type="journal article" date="2020" name="Stud. Mycol.">
        <title>101 Dothideomycetes genomes: a test case for predicting lifestyles and emergence of pathogens.</title>
        <authorList>
            <person name="Haridas S."/>
            <person name="Albert R."/>
            <person name="Binder M."/>
            <person name="Bloem J."/>
            <person name="Labutti K."/>
            <person name="Salamov A."/>
            <person name="Andreopoulos B."/>
            <person name="Baker S."/>
            <person name="Barry K."/>
            <person name="Bills G."/>
            <person name="Bluhm B."/>
            <person name="Cannon C."/>
            <person name="Castanera R."/>
            <person name="Culley D."/>
            <person name="Daum C."/>
            <person name="Ezra D."/>
            <person name="Gonzalez J."/>
            <person name="Henrissat B."/>
            <person name="Kuo A."/>
            <person name="Liang C."/>
            <person name="Lipzen A."/>
            <person name="Lutzoni F."/>
            <person name="Magnuson J."/>
            <person name="Mondo S."/>
            <person name="Nolan M."/>
            <person name="Ohm R."/>
            <person name="Pangilinan J."/>
            <person name="Park H.-J."/>
            <person name="Ramirez L."/>
            <person name="Alfaro M."/>
            <person name="Sun H."/>
            <person name="Tritt A."/>
            <person name="Yoshinaga Y."/>
            <person name="Zwiers L.-H."/>
            <person name="Turgeon B."/>
            <person name="Goodwin S."/>
            <person name="Spatafora J."/>
            <person name="Crous P."/>
            <person name="Grigoriev I."/>
        </authorList>
    </citation>
    <scope>NUCLEOTIDE SEQUENCE</scope>
    <source>
        <strain evidence="4">HMLAC05119</strain>
    </source>
</reference>
<protein>
    <recommendedName>
        <fullName evidence="1">RNA-dependent RNA polymerase</fullName>
        <ecNumber evidence="1">2.7.7.48</ecNumber>
    </recommendedName>
</protein>
<keyword evidence="5" id="KW-1185">Reference proteome</keyword>
<dbReference type="EC" id="2.7.7.48" evidence="1"/>
<dbReference type="PANTHER" id="PTHR23079:SF17">
    <property type="entry name" value="RNA-DEPENDENT RNA POLYMERASE"/>
    <property type="match status" value="1"/>
</dbReference>
<dbReference type="EMBL" id="ML979132">
    <property type="protein sequence ID" value="KAF1921282.1"/>
    <property type="molecule type" value="Genomic_DNA"/>
</dbReference>
<feature type="domain" description="RDRP core" evidence="2">
    <location>
        <begin position="426"/>
        <end position="1031"/>
    </location>
</feature>
<dbReference type="AlphaFoldDB" id="A0A6A5R0T5"/>
<dbReference type="Proteomes" id="UP000800096">
    <property type="component" value="Unassembled WGS sequence"/>
</dbReference>
<evidence type="ECO:0000313" key="5">
    <source>
        <dbReference type="Proteomes" id="UP000800096"/>
    </source>
</evidence>
<comment type="similarity">
    <text evidence="1">Belongs to the RdRP family.</text>
</comment>
<organism evidence="4 5">
    <name type="scientific">Ampelomyces quisqualis</name>
    <name type="common">Powdery mildew agent</name>
    <dbReference type="NCBI Taxonomy" id="50730"/>
    <lineage>
        <taxon>Eukaryota</taxon>
        <taxon>Fungi</taxon>
        <taxon>Dikarya</taxon>
        <taxon>Ascomycota</taxon>
        <taxon>Pezizomycotina</taxon>
        <taxon>Dothideomycetes</taxon>
        <taxon>Pleosporomycetidae</taxon>
        <taxon>Pleosporales</taxon>
        <taxon>Pleosporineae</taxon>
        <taxon>Phaeosphaeriaceae</taxon>
        <taxon>Ampelomyces</taxon>
    </lineage>
</organism>
<keyword evidence="1" id="KW-0696">RNA-directed RNA polymerase</keyword>
<dbReference type="OrthoDB" id="6513042at2759"/>
<dbReference type="GO" id="GO:0003968">
    <property type="term" value="F:RNA-directed RNA polymerase activity"/>
    <property type="evidence" value="ECO:0007669"/>
    <property type="project" value="UniProtKB-KW"/>
</dbReference>
<evidence type="ECO:0000259" key="3">
    <source>
        <dbReference type="Pfam" id="PF25358"/>
    </source>
</evidence>
<proteinExistence type="inferred from homology"/>
<dbReference type="Pfam" id="PF25358">
    <property type="entry name" value="PH_fung_RdRP"/>
    <property type="match status" value="1"/>
</dbReference>
<dbReference type="PANTHER" id="PTHR23079">
    <property type="entry name" value="RNA-DEPENDENT RNA POLYMERASE"/>
    <property type="match status" value="1"/>
</dbReference>
<dbReference type="Pfam" id="PF05183">
    <property type="entry name" value="RdRP"/>
    <property type="match status" value="1"/>
</dbReference>
<dbReference type="InterPro" id="IPR057503">
    <property type="entry name" value="PH_RdRP"/>
</dbReference>
<evidence type="ECO:0000313" key="4">
    <source>
        <dbReference type="EMBL" id="KAF1921282.1"/>
    </source>
</evidence>
<sequence length="1220" mass="137394">MEVYLHGLPPHLTDFGLKEQLGRFTKALRISDWSCQKPRKRAYGFLTFLHPEDGERFLAQHQQAALPGAHRASAPLRDAQIVILGIKISCRRSNKNPDSFLLKSLVKAAEDRLKAATHVQPPKAKIIFALQSLSGGYYEYDNNELVYAPEVEWTALKGTAKFAKRAIVLEFEGRHGKQRIEIPYRIVEAMAICSRHAALTLTLWEPPRFYQADNSALIEAMASLSIGPRSTIPQRSRLVRPVDTTSGHPDILGQLLIYRICVSPVDFDLMTSRLHEQAILTMYYRNIMVLPLHRRKGLHQGMENLKNSIQVCSSRVPFNVLFQMEALVRNGFLPPWIVGQLLDKMKQRYTVIPNLSRDAAIKDSGIMARAVKKLFSQIPFPGPDVDPSVFDVDEIWKFLEDNARAITHLIQEKARSNLAMVHKVNITPTGMTLHGPEPEAKNRVLRRFPEHNDHFIRVQFCDENGADLQFNSKISNDHIYGRFRNVFKNGIYLGGRAYGFLGFSHSSLRSHTAWFVAPFVHKSALQTYFSIISFLGDFQDITSPARCAARIGQAFSETPLAISLSEFGIKTCEVRDVTSKDGSRVFSDGVGTVSESVVEAIRATIAQRKGTPTCFQIRWAGAKGMLALDTRLEGDIMCFRPSMIKFQSKASSDLEICDIANKPIPMVLNRQMIKILEDMGVQDSWFLRRQDERMRALQLITAHIANTVHFLNRQNVASLIGFPQLLRRLDSIGIDYRADQFMASVVEATVLRELRLLKYKARIPVPQGVTLFGIMDETGYLDEGEVFITFDNAHFIQDLSMDLDNCRMIITRSPALHPGDIQLATNVIPPDHHPLRSLRNCIVFSQKGERDLPSCLSGGDLDGDIYGIIWDPEAVQGCVRTYQPADYPRVQQLDIGRVVQREDMSNFFIQFMATDQLGVIAVKHMIVADQRDAGTVDPDCILLAEMHSTGVDYSKTGIAVNMALLKKVKHSKYRPDFLSPAPPANIKDRTEICFDEIASLETAEEDEDDDEGPKYLTYRSDKINGKLYRAIDEEKIWYRDIKISANRSTAIWDEIFRYLVAECNKIMGGFYYAHAKGEAWEIRHAYEDAISNAALEYSEHASKEITELEVFTGTIFNSSGVQTPRQRDGSVRLKDEFDRILSWTASMIRKGSHPSAALSEDILALSIACLDVGIASTQRATRLSMGRRKAGLESFRVVAACCAFRELDAAVTRTAQSSTR</sequence>
<name>A0A6A5R0T5_AMPQU</name>
<gene>
    <name evidence="4" type="ORF">BDU57DRAFT_510014</name>
</gene>
<comment type="catalytic activity">
    <reaction evidence="1">
        <text>RNA(n) + a ribonucleoside 5'-triphosphate = RNA(n+1) + diphosphate</text>
        <dbReference type="Rhea" id="RHEA:21248"/>
        <dbReference type="Rhea" id="RHEA-COMP:14527"/>
        <dbReference type="Rhea" id="RHEA-COMP:17342"/>
        <dbReference type="ChEBI" id="CHEBI:33019"/>
        <dbReference type="ChEBI" id="CHEBI:61557"/>
        <dbReference type="ChEBI" id="CHEBI:140395"/>
        <dbReference type="EC" id="2.7.7.48"/>
    </reaction>
</comment>
<dbReference type="InterPro" id="IPR007855">
    <property type="entry name" value="RDRP"/>
</dbReference>
<accession>A0A6A5R0T5</accession>
<keyword evidence="1" id="KW-0548">Nucleotidyltransferase</keyword>
<dbReference type="GO" id="GO:0003723">
    <property type="term" value="F:RNA binding"/>
    <property type="evidence" value="ECO:0007669"/>
    <property type="project" value="UniProtKB-KW"/>
</dbReference>
<feature type="domain" description="RdRP-like PH" evidence="3">
    <location>
        <begin position="128"/>
        <end position="270"/>
    </location>
</feature>